<dbReference type="SMART" id="SM00493">
    <property type="entry name" value="TOPRIM"/>
    <property type="match status" value="1"/>
</dbReference>
<evidence type="ECO:0000256" key="8">
    <source>
        <dbReference type="ARBA" id="ARBA00022801"/>
    </source>
</evidence>
<comment type="similarity">
    <text evidence="11">Belongs to the ribonuclease M5 family.</text>
</comment>
<dbReference type="EC" id="3.1.26.8" evidence="11 12"/>
<dbReference type="InterPro" id="IPR034141">
    <property type="entry name" value="TOPRIM_RNase_M5-like"/>
</dbReference>
<keyword evidence="1 11" id="KW-0963">Cytoplasm</keyword>
<keyword evidence="6 11" id="KW-0699">rRNA-binding</keyword>
<feature type="domain" description="Toprim" evidence="13">
    <location>
        <begin position="3"/>
        <end position="86"/>
    </location>
</feature>
<dbReference type="InterPro" id="IPR004466">
    <property type="entry name" value="RNase_M5"/>
</dbReference>
<evidence type="ECO:0000256" key="2">
    <source>
        <dbReference type="ARBA" id="ARBA00022517"/>
    </source>
</evidence>
<evidence type="ECO:0000256" key="4">
    <source>
        <dbReference type="ARBA" id="ARBA00022722"/>
    </source>
</evidence>
<evidence type="ECO:0000256" key="12">
    <source>
        <dbReference type="NCBIfam" id="TIGR00334"/>
    </source>
</evidence>
<dbReference type="GO" id="GO:0043822">
    <property type="term" value="F:ribonuclease M5 activity"/>
    <property type="evidence" value="ECO:0007669"/>
    <property type="project" value="UniProtKB-EC"/>
</dbReference>
<keyword evidence="8 11" id="KW-0378">Hydrolase</keyword>
<evidence type="ECO:0000256" key="7">
    <source>
        <dbReference type="ARBA" id="ARBA00022759"/>
    </source>
</evidence>
<sequence>MMKEIIVVEGKDDTVAIKRAVEAETIETGGSAIGEDVLRRVKLAQERRGVIIFTDPDHAGERIRKIVSRHVPGCKHAFLPQEDALYKGDIGVENASPEAIRRALANVRTETISEEAQGDEAGLAISMDDLMAAGLLVHPQASDRRLRMGKLLGIGYANGKQFYKRCSVFRITREEFLRAYEQMERELEGGAV</sequence>
<keyword evidence="7 11" id="KW-0255">Endonuclease</keyword>
<keyword evidence="5" id="KW-0479">Metal-binding</keyword>
<evidence type="ECO:0000256" key="9">
    <source>
        <dbReference type="ARBA" id="ARBA00022842"/>
    </source>
</evidence>
<evidence type="ECO:0000256" key="3">
    <source>
        <dbReference type="ARBA" id="ARBA00022552"/>
    </source>
</evidence>
<dbReference type="PROSITE" id="PS50880">
    <property type="entry name" value="TOPRIM"/>
    <property type="match status" value="1"/>
</dbReference>
<dbReference type="PANTHER" id="PTHR39156">
    <property type="entry name" value="RIBONUCLEASE M5"/>
    <property type="match status" value="1"/>
</dbReference>
<dbReference type="Pfam" id="PF01751">
    <property type="entry name" value="Toprim"/>
    <property type="match status" value="1"/>
</dbReference>
<protein>
    <recommendedName>
        <fullName evidence="11 12">Ribonuclease M5</fullName>
        <ecNumber evidence="11 12">3.1.26.8</ecNumber>
    </recommendedName>
    <alternativeName>
        <fullName evidence="11">RNase M5</fullName>
    </alternativeName>
    <alternativeName>
        <fullName evidence="11">Ribosomal RNA terminal maturase M5</fullName>
    </alternativeName>
</protein>
<dbReference type="EMBL" id="JAHZIJ010000024">
    <property type="protein sequence ID" value="MBW7477380.1"/>
    <property type="molecule type" value="Genomic_DNA"/>
</dbReference>
<accession>A0ABS7DBQ9</accession>
<comment type="catalytic activity">
    <reaction evidence="11">
        <text>Endonucleolytic cleavage of RNA, removing 21 and 42 nucleotides, respectively, from the 5'- and 3'-termini of a 5S-rRNA precursor.</text>
        <dbReference type="EC" id="3.1.26.8"/>
    </reaction>
</comment>
<evidence type="ECO:0000256" key="6">
    <source>
        <dbReference type="ARBA" id="ARBA00022730"/>
    </source>
</evidence>
<evidence type="ECO:0000256" key="10">
    <source>
        <dbReference type="ARBA" id="ARBA00022884"/>
    </source>
</evidence>
<dbReference type="RefSeq" id="WP_219874686.1">
    <property type="nucleotide sequence ID" value="NZ_JAHZIJ010000024.1"/>
</dbReference>
<organism evidence="14 15">
    <name type="scientific">Paenibacillus oenotherae</name>
    <dbReference type="NCBI Taxonomy" id="1435645"/>
    <lineage>
        <taxon>Bacteria</taxon>
        <taxon>Bacillati</taxon>
        <taxon>Bacillota</taxon>
        <taxon>Bacilli</taxon>
        <taxon>Bacillales</taxon>
        <taxon>Paenibacillaceae</taxon>
        <taxon>Paenibacillus</taxon>
    </lineage>
</organism>
<dbReference type="HAMAP" id="MF_01469">
    <property type="entry name" value="RNase_M5"/>
    <property type="match status" value="1"/>
</dbReference>
<comment type="function">
    <text evidence="11">Required for correct processing of both the 5' and 3' ends of 5S rRNA precursor. Cleaves both sides of a double-stranded region yielding mature 5S rRNA in one step.</text>
</comment>
<evidence type="ECO:0000313" key="14">
    <source>
        <dbReference type="EMBL" id="MBW7477380.1"/>
    </source>
</evidence>
<evidence type="ECO:0000256" key="5">
    <source>
        <dbReference type="ARBA" id="ARBA00022723"/>
    </source>
</evidence>
<dbReference type="PANTHER" id="PTHR39156:SF1">
    <property type="entry name" value="RIBONUCLEASE M5"/>
    <property type="match status" value="1"/>
</dbReference>
<reference evidence="14 15" key="1">
    <citation type="submission" date="2021-07" db="EMBL/GenBank/DDBJ databases">
        <title>Paenibacillus radiodurans sp. nov., isolated from the southeastern edge of Tengger Desert.</title>
        <authorList>
            <person name="Zhang G."/>
        </authorList>
    </citation>
    <scope>NUCLEOTIDE SEQUENCE [LARGE SCALE GENOMIC DNA]</scope>
    <source>
        <strain evidence="14 15">DT7-4</strain>
    </source>
</reference>
<gene>
    <name evidence="11 14" type="primary">rnmV</name>
    <name evidence="14" type="ORF">K0T92_21915</name>
</gene>
<dbReference type="CDD" id="cd01027">
    <property type="entry name" value="TOPRIM_RNase_M5_like"/>
    <property type="match status" value="1"/>
</dbReference>
<evidence type="ECO:0000256" key="1">
    <source>
        <dbReference type="ARBA" id="ARBA00022490"/>
    </source>
</evidence>
<keyword evidence="10 11" id="KW-0694">RNA-binding</keyword>
<name>A0ABS7DBQ9_9BACL</name>
<keyword evidence="2 11" id="KW-0690">Ribosome biogenesis</keyword>
<dbReference type="SUPFAM" id="SSF110455">
    <property type="entry name" value="Toprim domain"/>
    <property type="match status" value="1"/>
</dbReference>
<comment type="subcellular location">
    <subcellularLocation>
        <location evidence="11">Cytoplasm</location>
    </subcellularLocation>
</comment>
<dbReference type="Gene3D" id="3.40.1360.10">
    <property type="match status" value="1"/>
</dbReference>
<keyword evidence="3 11" id="KW-0698">rRNA processing</keyword>
<keyword evidence="4 11" id="KW-0540">Nuclease</keyword>
<dbReference type="InterPro" id="IPR006171">
    <property type="entry name" value="TOPRIM_dom"/>
</dbReference>
<dbReference type="NCBIfam" id="TIGR00334">
    <property type="entry name" value="5S_RNA_mat_M5"/>
    <property type="match status" value="1"/>
</dbReference>
<dbReference type="InterPro" id="IPR025156">
    <property type="entry name" value="RNase_M5_C"/>
</dbReference>
<keyword evidence="9" id="KW-0460">Magnesium</keyword>
<evidence type="ECO:0000259" key="13">
    <source>
        <dbReference type="PROSITE" id="PS50880"/>
    </source>
</evidence>
<evidence type="ECO:0000313" key="15">
    <source>
        <dbReference type="Proteomes" id="UP000812277"/>
    </source>
</evidence>
<dbReference type="Proteomes" id="UP000812277">
    <property type="component" value="Unassembled WGS sequence"/>
</dbReference>
<dbReference type="Pfam" id="PF13331">
    <property type="entry name" value="DUF4093"/>
    <property type="match status" value="1"/>
</dbReference>
<comment type="caution">
    <text evidence="14">The sequence shown here is derived from an EMBL/GenBank/DDBJ whole genome shotgun (WGS) entry which is preliminary data.</text>
</comment>
<proteinExistence type="inferred from homology"/>
<keyword evidence="15" id="KW-1185">Reference proteome</keyword>
<evidence type="ECO:0000256" key="11">
    <source>
        <dbReference type="HAMAP-Rule" id="MF_01469"/>
    </source>
</evidence>